<proteinExistence type="predicted"/>
<evidence type="ECO:0000313" key="1">
    <source>
        <dbReference type="EMBL" id="KPV50569.1"/>
    </source>
</evidence>
<dbReference type="GO" id="GO:0008658">
    <property type="term" value="F:penicillin binding"/>
    <property type="evidence" value="ECO:0007669"/>
    <property type="project" value="InterPro"/>
</dbReference>
<dbReference type="InterPro" id="IPR036138">
    <property type="entry name" value="PBP_dimer_sf"/>
</dbReference>
<dbReference type="GO" id="GO:0005886">
    <property type="term" value="C:plasma membrane"/>
    <property type="evidence" value="ECO:0007669"/>
    <property type="project" value="TreeGrafter"/>
</dbReference>
<dbReference type="Gene3D" id="3.90.1310.10">
    <property type="entry name" value="Penicillin-binding protein 2a (Domain 2)"/>
    <property type="match status" value="1"/>
</dbReference>
<dbReference type="GO" id="GO:0071972">
    <property type="term" value="F:peptidoglycan L,D-transpeptidase activity"/>
    <property type="evidence" value="ECO:0007669"/>
    <property type="project" value="TreeGrafter"/>
</dbReference>
<dbReference type="AlphaFoldDB" id="A0A0P9D5V2"/>
<evidence type="ECO:0008006" key="3">
    <source>
        <dbReference type="Google" id="ProtNLM"/>
    </source>
</evidence>
<dbReference type="Proteomes" id="UP000050509">
    <property type="component" value="Unassembled WGS sequence"/>
</dbReference>
<comment type="caution">
    <text evidence="1">The sequence shown here is derived from an EMBL/GenBank/DDBJ whole genome shotgun (WGS) entry which is preliminary data.</text>
</comment>
<dbReference type="GO" id="GO:0071555">
    <property type="term" value="P:cell wall organization"/>
    <property type="evidence" value="ECO:0007669"/>
    <property type="project" value="TreeGrafter"/>
</dbReference>
<name>A0A0P9D5V2_9CHLR</name>
<evidence type="ECO:0000313" key="2">
    <source>
        <dbReference type="Proteomes" id="UP000050509"/>
    </source>
</evidence>
<dbReference type="PANTHER" id="PTHR30627:SF2">
    <property type="entry name" value="PEPTIDOGLYCAN D,D-TRANSPEPTIDASE MRDA"/>
    <property type="match status" value="1"/>
</dbReference>
<reference evidence="1 2" key="1">
    <citation type="submission" date="2015-09" db="EMBL/GenBank/DDBJ databases">
        <title>Draft genome sequence of Kouleothrix aurantiaca JCM 19913.</title>
        <authorList>
            <person name="Hemp J."/>
        </authorList>
    </citation>
    <scope>NUCLEOTIDE SEQUENCE [LARGE SCALE GENOMIC DNA]</scope>
    <source>
        <strain evidence="1 2">COM-B</strain>
    </source>
</reference>
<organism evidence="1 2">
    <name type="scientific">Kouleothrix aurantiaca</name>
    <dbReference type="NCBI Taxonomy" id="186479"/>
    <lineage>
        <taxon>Bacteria</taxon>
        <taxon>Bacillati</taxon>
        <taxon>Chloroflexota</taxon>
        <taxon>Chloroflexia</taxon>
        <taxon>Chloroflexales</taxon>
        <taxon>Roseiflexineae</taxon>
        <taxon>Roseiflexaceae</taxon>
        <taxon>Kouleothrix</taxon>
    </lineage>
</organism>
<dbReference type="InterPro" id="IPR050515">
    <property type="entry name" value="Beta-lactam/transpept"/>
</dbReference>
<gene>
    <name evidence="1" type="ORF">SE17_26145</name>
</gene>
<accession>A0A0P9D5V2</accession>
<dbReference type="PANTHER" id="PTHR30627">
    <property type="entry name" value="PEPTIDOGLYCAN D,D-TRANSPEPTIDASE"/>
    <property type="match status" value="1"/>
</dbReference>
<sequence>MNRVILPKLIVLAILVALVGRLYQLQVVPDEAERYRDSTRARTVRYLPVRPIRGEIFAADGKTLLAESVPIYTVSIRPADLPSLLSEPEARAEVFSRLSQLLSISNTLTISPAAALDEAVL</sequence>
<feature type="non-terminal residue" evidence="1">
    <location>
        <position position="121"/>
    </location>
</feature>
<keyword evidence="2" id="KW-1185">Reference proteome</keyword>
<dbReference type="SUPFAM" id="SSF56519">
    <property type="entry name" value="Penicillin binding protein dimerisation domain"/>
    <property type="match status" value="1"/>
</dbReference>
<dbReference type="EMBL" id="LJCR01001321">
    <property type="protein sequence ID" value="KPV50569.1"/>
    <property type="molecule type" value="Genomic_DNA"/>
</dbReference>
<protein>
    <recommendedName>
        <fullName evidence="3">Penicillin-binding protein dimerisation domain-containing protein</fullName>
    </recommendedName>
</protein>